<dbReference type="AlphaFoldDB" id="A0ABD1E8D8"/>
<comment type="caution">
    <text evidence="1">The sequence shown here is derived from an EMBL/GenBank/DDBJ whole genome shotgun (WGS) entry which is preliminary data.</text>
</comment>
<accession>A0ABD1E8D8</accession>
<name>A0ABD1E8D8_HYPHA</name>
<sequence>MVVTGICLFNESIFGEEEFLSSYVTDRPQDSPNNATVDNYSINIQGEESSEEETVENLKLNDSSSDENLEQFFGSIREEAESEELGDQSIKERDFVLVQLATKKTKRYYVAKVIKKVEDGFEVQFYKKIPGTTASRNFIPSDESPSFIFDSDVTLHLPPPKSVGSSKRQEAQLPFAIDFDTSFNIM</sequence>
<keyword evidence="2" id="KW-1185">Reference proteome</keyword>
<organism evidence="1 2">
    <name type="scientific">Hypothenemus hampei</name>
    <name type="common">Coffee berry borer</name>
    <dbReference type="NCBI Taxonomy" id="57062"/>
    <lineage>
        <taxon>Eukaryota</taxon>
        <taxon>Metazoa</taxon>
        <taxon>Ecdysozoa</taxon>
        <taxon>Arthropoda</taxon>
        <taxon>Hexapoda</taxon>
        <taxon>Insecta</taxon>
        <taxon>Pterygota</taxon>
        <taxon>Neoptera</taxon>
        <taxon>Endopterygota</taxon>
        <taxon>Coleoptera</taxon>
        <taxon>Polyphaga</taxon>
        <taxon>Cucujiformia</taxon>
        <taxon>Curculionidae</taxon>
        <taxon>Scolytinae</taxon>
        <taxon>Hypothenemus</taxon>
    </lineage>
</organism>
<dbReference type="EMBL" id="JBDJPC010000010">
    <property type="protein sequence ID" value="KAL1490217.1"/>
    <property type="molecule type" value="Genomic_DNA"/>
</dbReference>
<protein>
    <submittedName>
        <fullName evidence="1">Uncharacterized protein</fullName>
    </submittedName>
</protein>
<proteinExistence type="predicted"/>
<evidence type="ECO:0000313" key="2">
    <source>
        <dbReference type="Proteomes" id="UP001566132"/>
    </source>
</evidence>
<dbReference type="Proteomes" id="UP001566132">
    <property type="component" value="Unassembled WGS sequence"/>
</dbReference>
<gene>
    <name evidence="1" type="ORF">ABEB36_012947</name>
</gene>
<evidence type="ECO:0000313" key="1">
    <source>
        <dbReference type="EMBL" id="KAL1490217.1"/>
    </source>
</evidence>
<reference evidence="1 2" key="1">
    <citation type="submission" date="2024-05" db="EMBL/GenBank/DDBJ databases">
        <title>Genetic variation in Jamaican populations of the coffee berry borer (Hypothenemus hampei).</title>
        <authorList>
            <person name="Errbii M."/>
            <person name="Myrie A."/>
        </authorList>
    </citation>
    <scope>NUCLEOTIDE SEQUENCE [LARGE SCALE GENOMIC DNA]</scope>
    <source>
        <strain evidence="1">JA-Hopewell-2020-01-JO</strain>
        <tissue evidence="1">Whole body</tissue>
    </source>
</reference>